<evidence type="ECO:0000313" key="3">
    <source>
        <dbReference type="Proteomes" id="UP000799302"/>
    </source>
</evidence>
<evidence type="ECO:0000313" key="2">
    <source>
        <dbReference type="EMBL" id="KAF2667128.1"/>
    </source>
</evidence>
<dbReference type="AlphaFoldDB" id="A0A6A6U7R0"/>
<feature type="chain" id="PRO_5025339646" evidence="1">
    <location>
        <begin position="20"/>
        <end position="454"/>
    </location>
</feature>
<feature type="signal peptide" evidence="1">
    <location>
        <begin position="1"/>
        <end position="19"/>
    </location>
</feature>
<dbReference type="InterPro" id="IPR032675">
    <property type="entry name" value="LRR_dom_sf"/>
</dbReference>
<gene>
    <name evidence="2" type="ORF">BT63DRAFT_330200</name>
</gene>
<keyword evidence="1" id="KW-0732">Signal</keyword>
<organism evidence="2 3">
    <name type="scientific">Microthyrium microscopicum</name>
    <dbReference type="NCBI Taxonomy" id="703497"/>
    <lineage>
        <taxon>Eukaryota</taxon>
        <taxon>Fungi</taxon>
        <taxon>Dikarya</taxon>
        <taxon>Ascomycota</taxon>
        <taxon>Pezizomycotina</taxon>
        <taxon>Dothideomycetes</taxon>
        <taxon>Dothideomycetes incertae sedis</taxon>
        <taxon>Microthyriales</taxon>
        <taxon>Microthyriaceae</taxon>
        <taxon>Microthyrium</taxon>
    </lineage>
</organism>
<dbReference type="OrthoDB" id="3945550at2759"/>
<evidence type="ECO:0000256" key="1">
    <source>
        <dbReference type="SAM" id="SignalP"/>
    </source>
</evidence>
<accession>A0A6A6U7R0</accession>
<keyword evidence="3" id="KW-1185">Reference proteome</keyword>
<sequence>MRLTNLILIVSLFTTQILAAAQWKPGDSCPDTIRTLVPGYADHHGEEQEDRRSFHTMTSVHEALLQCPNITSLDLRVTLLGCSNWPDRFNFPLSLSGGEKYANLTQVKLEGYDFAESVWEKVQYKNNPSYHTSRWWPEKLLYWLQSGKAQQYLGYRKLDAGQRNKTNLELWADAMDWERVETLALKDCRGQEHFMEIMAPRLRSLKNLEIEDGWSNLGNTTVPFIQALEPDTLHNLAWREGRKADVLDLILRRHGNSLRSLEIRNGEGPRSSTKAFNSAQLQHLVRSAPKLEHLSINVHRNVSWPYDVFDTIAEMKELITLDLWFDILSDCQRQKPEMYTRQYIEWEREMENKTFKCSGEERYQKPLVDDISALGIFKHIRQKNTSGTVQKVVFWVGDWSRSWDGPLYSESFLEGRRARVVCTPTDKSEGEAWCVVEEGEAYWDSGRRTEYWMD</sequence>
<dbReference type="SUPFAM" id="SSF52047">
    <property type="entry name" value="RNI-like"/>
    <property type="match status" value="1"/>
</dbReference>
<name>A0A6A6U7R0_9PEZI</name>
<protein>
    <submittedName>
        <fullName evidence="2">Uncharacterized protein</fullName>
    </submittedName>
</protein>
<reference evidence="2" key="1">
    <citation type="journal article" date="2020" name="Stud. Mycol.">
        <title>101 Dothideomycetes genomes: a test case for predicting lifestyles and emergence of pathogens.</title>
        <authorList>
            <person name="Haridas S."/>
            <person name="Albert R."/>
            <person name="Binder M."/>
            <person name="Bloem J."/>
            <person name="Labutti K."/>
            <person name="Salamov A."/>
            <person name="Andreopoulos B."/>
            <person name="Baker S."/>
            <person name="Barry K."/>
            <person name="Bills G."/>
            <person name="Bluhm B."/>
            <person name="Cannon C."/>
            <person name="Castanera R."/>
            <person name="Culley D."/>
            <person name="Daum C."/>
            <person name="Ezra D."/>
            <person name="Gonzalez J."/>
            <person name="Henrissat B."/>
            <person name="Kuo A."/>
            <person name="Liang C."/>
            <person name="Lipzen A."/>
            <person name="Lutzoni F."/>
            <person name="Magnuson J."/>
            <person name="Mondo S."/>
            <person name="Nolan M."/>
            <person name="Ohm R."/>
            <person name="Pangilinan J."/>
            <person name="Park H.-J."/>
            <person name="Ramirez L."/>
            <person name="Alfaro M."/>
            <person name="Sun H."/>
            <person name="Tritt A."/>
            <person name="Yoshinaga Y."/>
            <person name="Zwiers L.-H."/>
            <person name="Turgeon B."/>
            <person name="Goodwin S."/>
            <person name="Spatafora J."/>
            <person name="Crous P."/>
            <person name="Grigoriev I."/>
        </authorList>
    </citation>
    <scope>NUCLEOTIDE SEQUENCE</scope>
    <source>
        <strain evidence="2">CBS 115976</strain>
    </source>
</reference>
<dbReference type="Proteomes" id="UP000799302">
    <property type="component" value="Unassembled WGS sequence"/>
</dbReference>
<dbReference type="Gene3D" id="3.80.10.10">
    <property type="entry name" value="Ribonuclease Inhibitor"/>
    <property type="match status" value="1"/>
</dbReference>
<proteinExistence type="predicted"/>
<dbReference type="EMBL" id="MU004238">
    <property type="protein sequence ID" value="KAF2667128.1"/>
    <property type="molecule type" value="Genomic_DNA"/>
</dbReference>